<reference evidence="1" key="1">
    <citation type="submission" date="2020-08" db="EMBL/GenBank/DDBJ databases">
        <title>Multicomponent nature underlies the extraordinary mechanical properties of spider dragline silk.</title>
        <authorList>
            <person name="Kono N."/>
            <person name="Nakamura H."/>
            <person name="Mori M."/>
            <person name="Yoshida Y."/>
            <person name="Ohtoshi R."/>
            <person name="Malay A.D."/>
            <person name="Moran D.A.P."/>
            <person name="Tomita M."/>
            <person name="Numata K."/>
            <person name="Arakawa K."/>
        </authorList>
    </citation>
    <scope>NUCLEOTIDE SEQUENCE</scope>
</reference>
<name>A0A8X6I7F4_NEPPI</name>
<proteinExistence type="predicted"/>
<dbReference type="AlphaFoldDB" id="A0A8X6I7F4"/>
<evidence type="ECO:0000313" key="1">
    <source>
        <dbReference type="EMBL" id="GFS34211.1"/>
    </source>
</evidence>
<dbReference type="EMBL" id="BMAW01042444">
    <property type="protein sequence ID" value="GFS34211.1"/>
    <property type="molecule type" value="Genomic_DNA"/>
</dbReference>
<sequence length="86" mass="9933">MILKDKSECLGSVGNFRISIGRDIMIFRIFPVSHTYMVQPIKRNKDENSVSHAEAASIYKRICRKLLSLRLRSAEFFLGIYPNEVL</sequence>
<comment type="caution">
    <text evidence="1">The sequence shown here is derived from an EMBL/GenBank/DDBJ whole genome shotgun (WGS) entry which is preliminary data.</text>
</comment>
<organism evidence="1 2">
    <name type="scientific">Nephila pilipes</name>
    <name type="common">Giant wood spider</name>
    <name type="synonym">Nephila maculata</name>
    <dbReference type="NCBI Taxonomy" id="299642"/>
    <lineage>
        <taxon>Eukaryota</taxon>
        <taxon>Metazoa</taxon>
        <taxon>Ecdysozoa</taxon>
        <taxon>Arthropoda</taxon>
        <taxon>Chelicerata</taxon>
        <taxon>Arachnida</taxon>
        <taxon>Araneae</taxon>
        <taxon>Araneomorphae</taxon>
        <taxon>Entelegynae</taxon>
        <taxon>Araneoidea</taxon>
        <taxon>Nephilidae</taxon>
        <taxon>Nephila</taxon>
    </lineage>
</organism>
<protein>
    <submittedName>
        <fullName evidence="1">Uncharacterized protein</fullName>
    </submittedName>
</protein>
<keyword evidence="2" id="KW-1185">Reference proteome</keyword>
<dbReference type="Proteomes" id="UP000887013">
    <property type="component" value="Unassembled WGS sequence"/>
</dbReference>
<accession>A0A8X6I7F4</accession>
<gene>
    <name evidence="1" type="ORF">NPIL_218681</name>
</gene>
<evidence type="ECO:0000313" key="2">
    <source>
        <dbReference type="Proteomes" id="UP000887013"/>
    </source>
</evidence>